<evidence type="ECO:0000256" key="1">
    <source>
        <dbReference type="ARBA" id="ARBA00023002"/>
    </source>
</evidence>
<evidence type="ECO:0000313" key="7">
    <source>
        <dbReference type="Proteomes" id="UP000271868"/>
    </source>
</evidence>
<reference evidence="6 7" key="1">
    <citation type="submission" date="2018-11" db="EMBL/GenBank/DDBJ databases">
        <title>Genomic Encyclopedia of Type Strains, Phase IV (KMG-IV): sequencing the most valuable type-strain genomes for metagenomic binning, comparative biology and taxonomic classification.</title>
        <authorList>
            <person name="Goeker M."/>
        </authorList>
    </citation>
    <scope>NUCLEOTIDE SEQUENCE [LARGE SCALE GENOMIC DNA]</scope>
    <source>
        <strain evidence="6 7">DSM 15985</strain>
    </source>
</reference>
<dbReference type="PANTHER" id="PTHR43060">
    <property type="entry name" value="3-HYDROXYISOBUTYRATE DEHYDROGENASE-LIKE 1, MITOCHONDRIAL-RELATED"/>
    <property type="match status" value="1"/>
</dbReference>
<dbReference type="Gene3D" id="1.10.1040.10">
    <property type="entry name" value="N-(1-d-carboxylethyl)-l-norvaline Dehydrogenase, domain 2"/>
    <property type="match status" value="1"/>
</dbReference>
<dbReference type="GO" id="GO:0051287">
    <property type="term" value="F:NAD binding"/>
    <property type="evidence" value="ECO:0007669"/>
    <property type="project" value="InterPro"/>
</dbReference>
<keyword evidence="1" id="KW-0560">Oxidoreductase</keyword>
<sequence>MNTPRIGLIGVGLMGHGIAMNIARKGYALTVLEHPGNQPLDALRAQGVASAASVHELMRQVQVLILCVTGSPQVEAVLLGEEGALAALQPGTVVIDCSTAIPSSTESVARAVAAAGGRFLDAPMTRTPKEAAEGLLNLLVGGEAALLDEVRPVLQCFAENITHTGAVGSGHRMKLLHNYVSLGSVALIAEAAACALAADVAPQVFLDVLAKGGGGGVALERLRPYLLQQDPSGLRFFMSNALKDMGYYTAMAHDGGAADGIAQAVHDTFAAAVAEGGPQALVPELVALLRAKGTGG</sequence>
<dbReference type="PIRSF" id="PIRSF000103">
    <property type="entry name" value="HIBADH"/>
    <property type="match status" value="1"/>
</dbReference>
<dbReference type="GO" id="GO:0050661">
    <property type="term" value="F:NADP binding"/>
    <property type="evidence" value="ECO:0007669"/>
    <property type="project" value="InterPro"/>
</dbReference>
<keyword evidence="7" id="KW-1185">Reference proteome</keyword>
<feature type="domain" description="6-phosphogluconate dehydrogenase NADP-binding" evidence="4">
    <location>
        <begin position="5"/>
        <end position="165"/>
    </location>
</feature>
<evidence type="ECO:0000259" key="4">
    <source>
        <dbReference type="Pfam" id="PF03446"/>
    </source>
</evidence>
<dbReference type="SUPFAM" id="SSF51735">
    <property type="entry name" value="NAD(P)-binding Rossmann-fold domains"/>
    <property type="match status" value="1"/>
</dbReference>
<evidence type="ECO:0000259" key="5">
    <source>
        <dbReference type="Pfam" id="PF14833"/>
    </source>
</evidence>
<dbReference type="Gene3D" id="3.40.50.720">
    <property type="entry name" value="NAD(P)-binding Rossmann-like Domain"/>
    <property type="match status" value="1"/>
</dbReference>
<organism evidence="6 7">
    <name type="scientific">Diaphorobacter nitroreducens</name>
    <dbReference type="NCBI Taxonomy" id="164759"/>
    <lineage>
        <taxon>Bacteria</taxon>
        <taxon>Pseudomonadati</taxon>
        <taxon>Pseudomonadota</taxon>
        <taxon>Betaproteobacteria</taxon>
        <taxon>Burkholderiales</taxon>
        <taxon>Comamonadaceae</taxon>
        <taxon>Diaphorobacter</taxon>
    </lineage>
</organism>
<dbReference type="Proteomes" id="UP000271868">
    <property type="component" value="Unassembled WGS sequence"/>
</dbReference>
<dbReference type="InterPro" id="IPR006183">
    <property type="entry name" value="Pgluconate_DH"/>
</dbReference>
<dbReference type="PANTHER" id="PTHR43060:SF15">
    <property type="entry name" value="3-HYDROXYISOBUTYRATE DEHYDROGENASE-LIKE 1, MITOCHONDRIAL-RELATED"/>
    <property type="match status" value="1"/>
</dbReference>
<evidence type="ECO:0000313" key="6">
    <source>
        <dbReference type="EMBL" id="ROR41290.1"/>
    </source>
</evidence>
<dbReference type="Pfam" id="PF14833">
    <property type="entry name" value="NAD_binding_11"/>
    <property type="match status" value="1"/>
</dbReference>
<dbReference type="GO" id="GO:0004616">
    <property type="term" value="F:phosphogluconate dehydrogenase (decarboxylating) activity"/>
    <property type="evidence" value="ECO:0007669"/>
    <property type="project" value="InterPro"/>
</dbReference>
<name>A0AAX1WSJ1_9BURK</name>
<proteinExistence type="predicted"/>
<gene>
    <name evidence="6" type="ORF">EDC60_2566</name>
</gene>
<evidence type="ECO:0000256" key="2">
    <source>
        <dbReference type="ARBA" id="ARBA00023027"/>
    </source>
</evidence>
<dbReference type="PRINTS" id="PR00076">
    <property type="entry name" value="6PGDHDRGNASE"/>
</dbReference>
<dbReference type="InterPro" id="IPR015815">
    <property type="entry name" value="HIBADH-related"/>
</dbReference>
<dbReference type="InterPro" id="IPR036291">
    <property type="entry name" value="NAD(P)-bd_dom_sf"/>
</dbReference>
<dbReference type="InterPro" id="IPR029154">
    <property type="entry name" value="HIBADH-like_NADP-bd"/>
</dbReference>
<evidence type="ECO:0000256" key="3">
    <source>
        <dbReference type="PIRSR" id="PIRSR000103-1"/>
    </source>
</evidence>
<dbReference type="Pfam" id="PF03446">
    <property type="entry name" value="NAD_binding_2"/>
    <property type="match status" value="1"/>
</dbReference>
<feature type="domain" description="3-hydroxyisobutyrate dehydrogenase-like NAD-binding" evidence="5">
    <location>
        <begin position="168"/>
        <end position="281"/>
    </location>
</feature>
<protein>
    <submittedName>
        <fullName evidence="6">3-hydroxyisobutyrate dehydrogenase-like beta-hydroxyacid dehydrogenase</fullName>
    </submittedName>
</protein>
<dbReference type="EMBL" id="RJVL01000006">
    <property type="protein sequence ID" value="ROR41290.1"/>
    <property type="molecule type" value="Genomic_DNA"/>
</dbReference>
<feature type="active site" evidence="3">
    <location>
        <position position="174"/>
    </location>
</feature>
<accession>A0AAX1WSJ1</accession>
<comment type="caution">
    <text evidence="6">The sequence shown here is derived from an EMBL/GenBank/DDBJ whole genome shotgun (WGS) entry which is preliminary data.</text>
</comment>
<dbReference type="InterPro" id="IPR006115">
    <property type="entry name" value="6PGDH_NADP-bd"/>
</dbReference>
<dbReference type="SUPFAM" id="SSF48179">
    <property type="entry name" value="6-phosphogluconate dehydrogenase C-terminal domain-like"/>
    <property type="match status" value="1"/>
</dbReference>
<dbReference type="InterPro" id="IPR008927">
    <property type="entry name" value="6-PGluconate_DH-like_C_sf"/>
</dbReference>
<keyword evidence="2" id="KW-0520">NAD</keyword>
<dbReference type="AlphaFoldDB" id="A0AAX1WSJ1"/>
<dbReference type="InterPro" id="IPR013328">
    <property type="entry name" value="6PGD_dom2"/>
</dbReference>